<dbReference type="PANTHER" id="PTHR42709">
    <property type="entry name" value="ALKALINE PHOSPHATASE LIKE PROTEIN"/>
    <property type="match status" value="1"/>
</dbReference>
<dbReference type="EMBL" id="FQUE01000005">
    <property type="protein sequence ID" value="SHF38518.1"/>
    <property type="molecule type" value="Genomic_DNA"/>
</dbReference>
<feature type="domain" description="VTT" evidence="2">
    <location>
        <begin position="29"/>
        <end position="147"/>
    </location>
</feature>
<dbReference type="PANTHER" id="PTHR42709:SF2">
    <property type="entry name" value="INNER MEMBRANE PROTEIN YOHD"/>
    <property type="match status" value="1"/>
</dbReference>
<dbReference type="Pfam" id="PF09335">
    <property type="entry name" value="VTT_dom"/>
    <property type="match status" value="1"/>
</dbReference>
<sequence length="193" mass="20827">MALGAAITALVAKWGLTLIVVLAFAEGDSLAMIAGSFVHRHVLPLMPTLGAVWLGAFASDQFWFQIGRRASRWTWAARQMQRPAVLRLRDRLAQHEMGLMVSFRFLYGLRVPVPLLLGHAGVSPLRFLAVDAVAVLVWAGGLIAVGAGLGAVIHAVFGRLPPLPHYGLVIVGALVVVAIAAFVTRHVRRTMRT</sequence>
<evidence type="ECO:0000313" key="3">
    <source>
        <dbReference type="EMBL" id="SHF38518.1"/>
    </source>
</evidence>
<gene>
    <name evidence="3" type="ORF">SAMN05444339_105278</name>
</gene>
<dbReference type="STRING" id="366533.SAMN05444339_105278"/>
<reference evidence="4" key="1">
    <citation type="submission" date="2016-11" db="EMBL/GenBank/DDBJ databases">
        <authorList>
            <person name="Varghese N."/>
            <person name="Submissions S."/>
        </authorList>
    </citation>
    <scope>NUCLEOTIDE SEQUENCE [LARGE SCALE GENOMIC DNA]</scope>
    <source>
        <strain evidence="4">DSM 29326</strain>
    </source>
</reference>
<protein>
    <submittedName>
        <fullName evidence="3">Membrane protein DedA, SNARE-associated domain</fullName>
    </submittedName>
</protein>
<evidence type="ECO:0000259" key="2">
    <source>
        <dbReference type="Pfam" id="PF09335"/>
    </source>
</evidence>
<keyword evidence="1" id="KW-0812">Transmembrane</keyword>
<feature type="transmembrane region" description="Helical" evidence="1">
    <location>
        <begin position="133"/>
        <end position="157"/>
    </location>
</feature>
<feature type="transmembrane region" description="Helical" evidence="1">
    <location>
        <begin position="163"/>
        <end position="183"/>
    </location>
</feature>
<dbReference type="OrthoDB" id="948134at2"/>
<dbReference type="GO" id="GO:0005886">
    <property type="term" value="C:plasma membrane"/>
    <property type="evidence" value="ECO:0007669"/>
    <property type="project" value="TreeGrafter"/>
</dbReference>
<evidence type="ECO:0000256" key="1">
    <source>
        <dbReference type="SAM" id="Phobius"/>
    </source>
</evidence>
<feature type="transmembrane region" description="Helical" evidence="1">
    <location>
        <begin position="43"/>
        <end position="64"/>
    </location>
</feature>
<dbReference type="AlphaFoldDB" id="A0A1M5B7T9"/>
<evidence type="ECO:0000313" key="4">
    <source>
        <dbReference type="Proteomes" id="UP000183987"/>
    </source>
</evidence>
<keyword evidence="1" id="KW-0472">Membrane</keyword>
<dbReference type="InterPro" id="IPR032816">
    <property type="entry name" value="VTT_dom"/>
</dbReference>
<organism evidence="3 4">
    <name type="scientific">Loktanella atrilutea</name>
    <dbReference type="NCBI Taxonomy" id="366533"/>
    <lineage>
        <taxon>Bacteria</taxon>
        <taxon>Pseudomonadati</taxon>
        <taxon>Pseudomonadota</taxon>
        <taxon>Alphaproteobacteria</taxon>
        <taxon>Rhodobacterales</taxon>
        <taxon>Roseobacteraceae</taxon>
        <taxon>Loktanella</taxon>
    </lineage>
</organism>
<keyword evidence="4" id="KW-1185">Reference proteome</keyword>
<dbReference type="RefSeq" id="WP_072857606.1">
    <property type="nucleotide sequence ID" value="NZ_FQUE01000005.1"/>
</dbReference>
<dbReference type="Proteomes" id="UP000183987">
    <property type="component" value="Unassembled WGS sequence"/>
</dbReference>
<proteinExistence type="predicted"/>
<keyword evidence="1" id="KW-1133">Transmembrane helix</keyword>
<accession>A0A1M5B7T9</accession>
<name>A0A1M5B7T9_LOKAT</name>
<dbReference type="InterPro" id="IPR051311">
    <property type="entry name" value="DedA_domain"/>
</dbReference>